<name>A0AAV4AKY4_9GAST</name>
<reference evidence="1 2" key="1">
    <citation type="journal article" date="2021" name="Elife">
        <title>Chloroplast acquisition without the gene transfer in kleptoplastic sea slugs, Plakobranchus ocellatus.</title>
        <authorList>
            <person name="Maeda T."/>
            <person name="Takahashi S."/>
            <person name="Yoshida T."/>
            <person name="Shimamura S."/>
            <person name="Takaki Y."/>
            <person name="Nagai Y."/>
            <person name="Toyoda A."/>
            <person name="Suzuki Y."/>
            <person name="Arimoto A."/>
            <person name="Ishii H."/>
            <person name="Satoh N."/>
            <person name="Nishiyama T."/>
            <person name="Hasebe M."/>
            <person name="Maruyama T."/>
            <person name="Minagawa J."/>
            <person name="Obokata J."/>
            <person name="Shigenobu S."/>
        </authorList>
    </citation>
    <scope>NUCLEOTIDE SEQUENCE [LARGE SCALE GENOMIC DNA]</scope>
</reference>
<dbReference type="Proteomes" id="UP000735302">
    <property type="component" value="Unassembled WGS sequence"/>
</dbReference>
<organism evidence="1 2">
    <name type="scientific">Plakobranchus ocellatus</name>
    <dbReference type="NCBI Taxonomy" id="259542"/>
    <lineage>
        <taxon>Eukaryota</taxon>
        <taxon>Metazoa</taxon>
        <taxon>Spiralia</taxon>
        <taxon>Lophotrochozoa</taxon>
        <taxon>Mollusca</taxon>
        <taxon>Gastropoda</taxon>
        <taxon>Heterobranchia</taxon>
        <taxon>Euthyneura</taxon>
        <taxon>Panpulmonata</taxon>
        <taxon>Sacoglossa</taxon>
        <taxon>Placobranchoidea</taxon>
        <taxon>Plakobranchidae</taxon>
        <taxon>Plakobranchus</taxon>
    </lineage>
</organism>
<dbReference type="EMBL" id="BLXT01004363">
    <property type="protein sequence ID" value="GFO11831.1"/>
    <property type="molecule type" value="Genomic_DNA"/>
</dbReference>
<dbReference type="AlphaFoldDB" id="A0AAV4AKY4"/>
<keyword evidence="2" id="KW-1185">Reference proteome</keyword>
<evidence type="ECO:0000313" key="2">
    <source>
        <dbReference type="Proteomes" id="UP000735302"/>
    </source>
</evidence>
<accession>A0AAV4AKY4</accession>
<sequence>MSNRWSCFVEERLGIMSWNTPSFISVYGKCALMPCLLLVLATPNLPPEYVRCTINYQVVGKDYTLLELDVSGNISRYSFEKDFWPRYEYKTRRNGILTKAMLFCKPFAVTQNGFCLTKQSFPNNCSCEQIGKDTFRLKANVLLTSQEMSHGQVSLIWPGKHGPVRFDYDLHEVKNKPCQVNYMNESHVLLTPPYNYLHRAPCHTPD</sequence>
<comment type="caution">
    <text evidence="1">The sequence shown here is derived from an EMBL/GenBank/DDBJ whole genome shotgun (WGS) entry which is preliminary data.</text>
</comment>
<proteinExistence type="predicted"/>
<evidence type="ECO:0000313" key="1">
    <source>
        <dbReference type="EMBL" id="GFO11831.1"/>
    </source>
</evidence>
<protein>
    <submittedName>
        <fullName evidence="1">Uncharacterized protein</fullName>
    </submittedName>
</protein>
<gene>
    <name evidence="1" type="ORF">PoB_003833600</name>
</gene>